<feature type="region of interest" description="Disordered" evidence="1">
    <location>
        <begin position="1"/>
        <end position="27"/>
    </location>
</feature>
<reference evidence="3 4" key="1">
    <citation type="submission" date="2016-07" db="EMBL/GenBank/DDBJ databases">
        <title>Complete genome sequence of Altererythrobacter dongtanensis KCTC 22672, a type strain with esterase isolated from tidal flat.</title>
        <authorList>
            <person name="Cheng H."/>
            <person name="Wu Y.-H."/>
            <person name="Zhou P."/>
            <person name="Huo Y.-Y."/>
            <person name="Wang C.-S."/>
            <person name="Xu X.-W."/>
        </authorList>
    </citation>
    <scope>NUCLEOTIDE SEQUENCE [LARGE SCALE GENOMIC DNA]</scope>
    <source>
        <strain evidence="3 4">KCTC 22672</strain>
    </source>
</reference>
<evidence type="ECO:0000313" key="3">
    <source>
        <dbReference type="EMBL" id="ANY19218.1"/>
    </source>
</evidence>
<feature type="compositionally biased region" description="Basic and acidic residues" evidence="1">
    <location>
        <begin position="1"/>
        <end position="18"/>
    </location>
</feature>
<gene>
    <name evidence="3" type="ORF">A6F68_00689</name>
</gene>
<dbReference type="STRING" id="692370.A6F68_00689"/>
<accession>A0A1B2AAV8</accession>
<evidence type="ECO:0000259" key="2">
    <source>
        <dbReference type="Pfam" id="PF13395"/>
    </source>
</evidence>
<dbReference type="EMBL" id="CP016591">
    <property type="protein sequence ID" value="ANY19218.1"/>
    <property type="molecule type" value="Genomic_DNA"/>
</dbReference>
<organism evidence="3 4">
    <name type="scientific">Tsuneonella dongtanensis</name>
    <dbReference type="NCBI Taxonomy" id="692370"/>
    <lineage>
        <taxon>Bacteria</taxon>
        <taxon>Pseudomonadati</taxon>
        <taxon>Pseudomonadota</taxon>
        <taxon>Alphaproteobacteria</taxon>
        <taxon>Sphingomonadales</taxon>
        <taxon>Erythrobacteraceae</taxon>
        <taxon>Tsuneonella</taxon>
    </lineage>
</organism>
<dbReference type="RefSeq" id="WP_418368998.1">
    <property type="nucleotide sequence ID" value="NZ_CP016591.1"/>
</dbReference>
<dbReference type="Gene3D" id="1.10.30.50">
    <property type="match status" value="1"/>
</dbReference>
<protein>
    <recommendedName>
        <fullName evidence="2">HNH nuclease domain-containing protein</fullName>
    </recommendedName>
</protein>
<feature type="domain" description="HNH nuclease" evidence="2">
    <location>
        <begin position="13"/>
        <end position="41"/>
    </location>
</feature>
<dbReference type="CDD" id="cd00085">
    <property type="entry name" value="HNHc"/>
    <property type="match status" value="1"/>
</dbReference>
<evidence type="ECO:0000256" key="1">
    <source>
        <dbReference type="SAM" id="MobiDB-lite"/>
    </source>
</evidence>
<proteinExistence type="predicted"/>
<dbReference type="AlphaFoldDB" id="A0A1B2AAV8"/>
<keyword evidence="4" id="KW-1185">Reference proteome</keyword>
<name>A0A1B2AAV8_9SPHN</name>
<dbReference type="Pfam" id="PF13395">
    <property type="entry name" value="HNH_4"/>
    <property type="match status" value="1"/>
</dbReference>
<dbReference type="InterPro" id="IPR003615">
    <property type="entry name" value="HNH_nuc"/>
</dbReference>
<evidence type="ECO:0000313" key="4">
    <source>
        <dbReference type="Proteomes" id="UP000092932"/>
    </source>
</evidence>
<dbReference type="Proteomes" id="UP000092932">
    <property type="component" value="Chromosome"/>
</dbReference>
<sequence length="94" mass="10783">MPDPPKRANKRRSLEHLTPRSLGGDDSEANLVVCHQHCNAHLKDRPREQKEKMRTKWHRAFKKGPPLTPPAGGRGTWLRRFFLSRLREGPGVGK</sequence>
<dbReference type="KEGG" id="ado:A6F68_00689"/>